<evidence type="ECO:0000256" key="1">
    <source>
        <dbReference type="SAM" id="MobiDB-lite"/>
    </source>
</evidence>
<dbReference type="EMBL" id="CANHGI010000004">
    <property type="protein sequence ID" value="CAI5449903.1"/>
    <property type="molecule type" value="Genomic_DNA"/>
</dbReference>
<evidence type="ECO:0000313" key="2">
    <source>
        <dbReference type="EMBL" id="CAI5449903.1"/>
    </source>
</evidence>
<keyword evidence="3" id="KW-1185">Reference proteome</keyword>
<proteinExistence type="predicted"/>
<comment type="caution">
    <text evidence="2">The sequence shown here is derived from an EMBL/GenBank/DDBJ whole genome shotgun (WGS) entry which is preliminary data.</text>
</comment>
<sequence>MEAHRKIDILENCLKEKTAEAIQNKDIAYGFKYEYDFMVEQNRIKEEIIEQMERQKESLHDGSDEERGATFVADETSEEEEEEPALQQPPPPRQSKSIEQSLLTKTHLSPIETNLIDLMNGDYEFVSVADRYRLCETVATSAKISTIISQAKCEAKIGRNLIKKLNYYFFYNSIDNEMRIELERLDYSKIALQSACFAAKRRNRGETLAILRKPINENMMIELLKRVKEDEGN</sequence>
<gene>
    <name evidence="2" type="ORF">CAMP_LOCUS12540</name>
</gene>
<dbReference type="Proteomes" id="UP001152747">
    <property type="component" value="Unassembled WGS sequence"/>
</dbReference>
<feature type="compositionally biased region" description="Acidic residues" evidence="1">
    <location>
        <begin position="75"/>
        <end position="84"/>
    </location>
</feature>
<evidence type="ECO:0000313" key="3">
    <source>
        <dbReference type="Proteomes" id="UP001152747"/>
    </source>
</evidence>
<dbReference type="AlphaFoldDB" id="A0A9P1N3P3"/>
<feature type="compositionally biased region" description="Basic and acidic residues" evidence="1">
    <location>
        <begin position="53"/>
        <end position="68"/>
    </location>
</feature>
<organism evidence="2 3">
    <name type="scientific">Caenorhabditis angaria</name>
    <dbReference type="NCBI Taxonomy" id="860376"/>
    <lineage>
        <taxon>Eukaryota</taxon>
        <taxon>Metazoa</taxon>
        <taxon>Ecdysozoa</taxon>
        <taxon>Nematoda</taxon>
        <taxon>Chromadorea</taxon>
        <taxon>Rhabditida</taxon>
        <taxon>Rhabditina</taxon>
        <taxon>Rhabditomorpha</taxon>
        <taxon>Rhabditoidea</taxon>
        <taxon>Rhabditidae</taxon>
        <taxon>Peloderinae</taxon>
        <taxon>Caenorhabditis</taxon>
    </lineage>
</organism>
<name>A0A9P1N3P3_9PELO</name>
<protein>
    <submittedName>
        <fullName evidence="2">Uncharacterized protein</fullName>
    </submittedName>
</protein>
<feature type="region of interest" description="Disordered" evidence="1">
    <location>
        <begin position="53"/>
        <end position="98"/>
    </location>
</feature>
<accession>A0A9P1N3P3</accession>
<reference evidence="2" key="1">
    <citation type="submission" date="2022-11" db="EMBL/GenBank/DDBJ databases">
        <authorList>
            <person name="Kikuchi T."/>
        </authorList>
    </citation>
    <scope>NUCLEOTIDE SEQUENCE</scope>
    <source>
        <strain evidence="2">PS1010</strain>
    </source>
</reference>